<evidence type="ECO:0000256" key="1">
    <source>
        <dbReference type="SAM" id="Coils"/>
    </source>
</evidence>
<keyword evidence="1" id="KW-0175">Coiled coil</keyword>
<feature type="region of interest" description="Disordered" evidence="2">
    <location>
        <begin position="244"/>
        <end position="283"/>
    </location>
</feature>
<evidence type="ECO:0000313" key="3">
    <source>
        <dbReference type="EMBL" id="KAK7084775.1"/>
    </source>
</evidence>
<feature type="coiled-coil region" evidence="1">
    <location>
        <begin position="71"/>
        <end position="98"/>
    </location>
</feature>
<feature type="region of interest" description="Disordered" evidence="2">
    <location>
        <begin position="654"/>
        <end position="674"/>
    </location>
</feature>
<dbReference type="AlphaFoldDB" id="A0AAN9AF61"/>
<sequence>MDDTVSEKSNNSCWAKDELVFVDEKNNILKQQTLCAKESLNLHDADEPVSAAVSLVVSSARQGVVTLCANVAHILREKKRLQERVNTLEKQLLTLENSSSGISSVNGSCSVHCQASDLRSLQESPVSQRCGSAPASFIASGLKFLKTDCQSNLDDSKANNNNNVRDKMDNDDRYIYERGSKECQTSRLSMPETDSNLLLKANNDRKAVFVRGPRQTSTRSLNICQSLPKSSFVRRKYSTVSLRRVRRSMTSRQKSSSTCSTISFSSNTSSTFREEPRKGSESSSCIITVAEVHTPPSPQMPTKNTESEAIKLLAKALTTYLYESHIDVDRGQNASVERSTEAPDVQTSKMHPQTELCLPHPLAGCECDICLNLSADPNCHLYALSTGGGSLLPPGSKVLIEGERLGTVLYLGHDKHSSKGPRDLPCGTMDSSLQQEGLLRPVGVSVRLWAPDEGEVFVPINSIICQLDDECDLYHGDSLTNSDYEYLAVDSDDDCIFSNNDNSLECDSNLKAVSHTNTRISRDEKTSSNGYFIRSPSISSCGSDVSHSLGELSMYDLNCEDDEDLEIDDASRVHDHPSSKNSICASRLTLVHEGKENIKSPPCDEALFNTTFAYKSTDEYEYVDPRRLCNDKSASLCDTFDSAISLSFNKRFQHSEDSSEPSSMTGTDRESPHFGDTWDSGCSFGRGRCKSDSSGHFSDTDIEYSRLGNTVAKSLGDALDVVLEKHNLKYSQDSPKYKWNMNKNMRDDFILAHSQFRKRPCRNKEVFALPELSHKEGLCSRTYKISGSVADHSEV</sequence>
<proteinExistence type="predicted"/>
<name>A0AAN9AF61_HALRR</name>
<dbReference type="Proteomes" id="UP001381693">
    <property type="component" value="Unassembled WGS sequence"/>
</dbReference>
<evidence type="ECO:0000313" key="4">
    <source>
        <dbReference type="Proteomes" id="UP001381693"/>
    </source>
</evidence>
<feature type="compositionally biased region" description="Low complexity" evidence="2">
    <location>
        <begin position="250"/>
        <end position="271"/>
    </location>
</feature>
<evidence type="ECO:0000256" key="2">
    <source>
        <dbReference type="SAM" id="MobiDB-lite"/>
    </source>
</evidence>
<gene>
    <name evidence="3" type="ORF">SK128_001973</name>
</gene>
<keyword evidence="4" id="KW-1185">Reference proteome</keyword>
<dbReference type="EMBL" id="JAXCGZ010001985">
    <property type="protein sequence ID" value="KAK7084775.1"/>
    <property type="molecule type" value="Genomic_DNA"/>
</dbReference>
<reference evidence="3 4" key="1">
    <citation type="submission" date="2023-11" db="EMBL/GenBank/DDBJ databases">
        <title>Halocaridina rubra genome assembly.</title>
        <authorList>
            <person name="Smith C."/>
        </authorList>
    </citation>
    <scope>NUCLEOTIDE SEQUENCE [LARGE SCALE GENOMIC DNA]</scope>
    <source>
        <strain evidence="3">EP-1</strain>
        <tissue evidence="3">Whole</tissue>
    </source>
</reference>
<comment type="caution">
    <text evidence="3">The sequence shown here is derived from an EMBL/GenBank/DDBJ whole genome shotgun (WGS) entry which is preliminary data.</text>
</comment>
<accession>A0AAN9AF61</accession>
<organism evidence="3 4">
    <name type="scientific">Halocaridina rubra</name>
    <name type="common">Hawaiian red shrimp</name>
    <dbReference type="NCBI Taxonomy" id="373956"/>
    <lineage>
        <taxon>Eukaryota</taxon>
        <taxon>Metazoa</taxon>
        <taxon>Ecdysozoa</taxon>
        <taxon>Arthropoda</taxon>
        <taxon>Crustacea</taxon>
        <taxon>Multicrustacea</taxon>
        <taxon>Malacostraca</taxon>
        <taxon>Eumalacostraca</taxon>
        <taxon>Eucarida</taxon>
        <taxon>Decapoda</taxon>
        <taxon>Pleocyemata</taxon>
        <taxon>Caridea</taxon>
        <taxon>Atyoidea</taxon>
        <taxon>Atyidae</taxon>
        <taxon>Halocaridina</taxon>
    </lineage>
</organism>
<protein>
    <submittedName>
        <fullName evidence="3">Uncharacterized protein</fullName>
    </submittedName>
</protein>